<dbReference type="AlphaFoldDB" id="A0A4Q7AUJ8"/>
<dbReference type="InterPro" id="IPR050833">
    <property type="entry name" value="Poly_Biosynth_Transport"/>
</dbReference>
<feature type="transmembrane region" description="Helical" evidence="6">
    <location>
        <begin position="7"/>
        <end position="27"/>
    </location>
</feature>
<feature type="transmembrane region" description="Helical" evidence="6">
    <location>
        <begin position="39"/>
        <end position="58"/>
    </location>
</feature>
<feature type="transmembrane region" description="Helical" evidence="6">
    <location>
        <begin position="220"/>
        <end position="240"/>
    </location>
</feature>
<dbReference type="Proteomes" id="UP000293483">
    <property type="component" value="Unassembled WGS sequence"/>
</dbReference>
<feature type="transmembrane region" description="Helical" evidence="6">
    <location>
        <begin position="97"/>
        <end position="115"/>
    </location>
</feature>
<accession>A0A4Q7AUJ8</accession>
<dbReference type="GO" id="GO:0005886">
    <property type="term" value="C:plasma membrane"/>
    <property type="evidence" value="ECO:0007669"/>
    <property type="project" value="UniProtKB-SubCell"/>
</dbReference>
<feature type="transmembrane region" description="Helical" evidence="6">
    <location>
        <begin position="70"/>
        <end position="91"/>
    </location>
</feature>
<keyword evidence="3 6" id="KW-0812">Transmembrane</keyword>
<evidence type="ECO:0000256" key="1">
    <source>
        <dbReference type="ARBA" id="ARBA00004651"/>
    </source>
</evidence>
<keyword evidence="5 6" id="KW-0472">Membrane</keyword>
<feature type="transmembrane region" description="Helical" evidence="6">
    <location>
        <begin position="327"/>
        <end position="346"/>
    </location>
</feature>
<keyword evidence="4 6" id="KW-1133">Transmembrane helix</keyword>
<feature type="transmembrane region" description="Helical" evidence="6">
    <location>
        <begin position="184"/>
        <end position="208"/>
    </location>
</feature>
<feature type="transmembrane region" description="Helical" evidence="6">
    <location>
        <begin position="352"/>
        <end position="375"/>
    </location>
</feature>
<evidence type="ECO:0000313" key="8">
    <source>
        <dbReference type="Proteomes" id="UP000293483"/>
    </source>
</evidence>
<gene>
    <name evidence="7" type="ORF">EXE25_08365</name>
</gene>
<sequence>MQISKFLGVGATEVIAKILSWLSLAIIPFFATPEKYGEIVLYYSIIVFFMPVYLFGQDRLILKNNPEKELLSSFIFSIILFSGLSTVLYFFDYFLASLAGLALALNKIYLTFLRSKEDFLKYSLNRIFYSILRFLLVFIIVYQFYTLNNYIIAEFLAAIVLTLGAFVGKINFRFKDNFKFKERFIHGFPLMLHGISLFGVALIDRFILEKYTDLKTVGNYSFLYIFASGLVFLYSIVSVFQEKKIYKSESYNILLFNVKRTLTYMFAIGSLGSILSFFVYFILLNFKLVNGYQAYYVELVVLILSHLILPVYLISNYIMIQNNKQKLLLFCSMFSFIINTIFNFLFIPNFGLVGAVWATLIANLFLVVLSAYLSFRIMQSRRIQ</sequence>
<evidence type="ECO:0000313" key="7">
    <source>
        <dbReference type="EMBL" id="RZG67122.1"/>
    </source>
</evidence>
<evidence type="ECO:0000256" key="5">
    <source>
        <dbReference type="ARBA" id="ARBA00023136"/>
    </source>
</evidence>
<feature type="transmembrane region" description="Helical" evidence="6">
    <location>
        <begin position="261"/>
        <end position="283"/>
    </location>
</feature>
<feature type="transmembrane region" description="Helical" evidence="6">
    <location>
        <begin position="127"/>
        <end position="145"/>
    </location>
</feature>
<comment type="subcellular location">
    <subcellularLocation>
        <location evidence="1">Cell membrane</location>
        <topology evidence="1">Multi-pass membrane protein</topology>
    </subcellularLocation>
</comment>
<evidence type="ECO:0000256" key="6">
    <source>
        <dbReference type="SAM" id="Phobius"/>
    </source>
</evidence>
<protein>
    <submittedName>
        <fullName evidence="7">Uncharacterized protein</fullName>
    </submittedName>
</protein>
<comment type="caution">
    <text evidence="7">The sequence shown here is derived from an EMBL/GenBank/DDBJ whole genome shotgun (WGS) entry which is preliminary data.</text>
</comment>
<keyword evidence="2" id="KW-1003">Cell membrane</keyword>
<evidence type="ECO:0000256" key="3">
    <source>
        <dbReference type="ARBA" id="ARBA00022692"/>
    </source>
</evidence>
<feature type="transmembrane region" description="Helical" evidence="6">
    <location>
        <begin position="295"/>
        <end position="315"/>
    </location>
</feature>
<feature type="transmembrane region" description="Helical" evidence="6">
    <location>
        <begin position="151"/>
        <end position="172"/>
    </location>
</feature>
<proteinExistence type="predicted"/>
<evidence type="ECO:0000256" key="2">
    <source>
        <dbReference type="ARBA" id="ARBA00022475"/>
    </source>
</evidence>
<reference evidence="7 8" key="1">
    <citation type="submission" date="2019-02" db="EMBL/GenBank/DDBJ databases">
        <title>The Batch Genome Submission of Acinetobacter spp. strains.</title>
        <authorList>
            <person name="Qin J."/>
            <person name="Hu Y."/>
            <person name="Ye H."/>
            <person name="Wei L."/>
            <person name="Feng Y."/>
            <person name="Zong Z."/>
        </authorList>
    </citation>
    <scope>NUCLEOTIDE SEQUENCE [LARGE SCALE GENOMIC DNA]</scope>
    <source>
        <strain evidence="7 8">WCHABo060081</strain>
    </source>
</reference>
<dbReference type="EMBL" id="SGSU01000008">
    <property type="protein sequence ID" value="RZG67122.1"/>
    <property type="molecule type" value="Genomic_DNA"/>
</dbReference>
<dbReference type="PANTHER" id="PTHR30250:SF11">
    <property type="entry name" value="O-ANTIGEN TRANSPORTER-RELATED"/>
    <property type="match status" value="1"/>
</dbReference>
<name>A0A4Q7AUJ8_9GAMM</name>
<dbReference type="RefSeq" id="WP_130145423.1">
    <property type="nucleotide sequence ID" value="NZ_SGSU01000008.1"/>
</dbReference>
<organism evidence="7 8">
    <name type="scientific">Acinetobacter bouvetii</name>
    <dbReference type="NCBI Taxonomy" id="202951"/>
    <lineage>
        <taxon>Bacteria</taxon>
        <taxon>Pseudomonadati</taxon>
        <taxon>Pseudomonadota</taxon>
        <taxon>Gammaproteobacteria</taxon>
        <taxon>Moraxellales</taxon>
        <taxon>Moraxellaceae</taxon>
        <taxon>Acinetobacter</taxon>
    </lineage>
</organism>
<evidence type="ECO:0000256" key="4">
    <source>
        <dbReference type="ARBA" id="ARBA00022989"/>
    </source>
</evidence>
<dbReference type="PANTHER" id="PTHR30250">
    <property type="entry name" value="PST FAMILY PREDICTED COLANIC ACID TRANSPORTER"/>
    <property type="match status" value="1"/>
</dbReference>